<dbReference type="PROSITE" id="PS50240">
    <property type="entry name" value="TRYPSIN_DOM"/>
    <property type="match status" value="1"/>
</dbReference>
<organism evidence="3 4">
    <name type="scientific">Pleionea litopenaei</name>
    <dbReference type="NCBI Taxonomy" id="3070815"/>
    <lineage>
        <taxon>Bacteria</taxon>
        <taxon>Pseudomonadati</taxon>
        <taxon>Pseudomonadota</taxon>
        <taxon>Gammaproteobacteria</taxon>
        <taxon>Oceanospirillales</taxon>
        <taxon>Pleioneaceae</taxon>
        <taxon>Pleionea</taxon>
    </lineage>
</organism>
<dbReference type="SMART" id="SM00020">
    <property type="entry name" value="Tryp_SPc"/>
    <property type="match status" value="1"/>
</dbReference>
<gene>
    <name evidence="3" type="ORF">Q9312_15395</name>
</gene>
<protein>
    <submittedName>
        <fullName evidence="3">Trypsin-like serine protease</fullName>
        <ecNumber evidence="3">3.4.21.-</ecNumber>
    </submittedName>
</protein>
<dbReference type="Gene3D" id="2.40.10.10">
    <property type="entry name" value="Trypsin-like serine proteases"/>
    <property type="match status" value="1"/>
</dbReference>
<dbReference type="EMBL" id="CP133548">
    <property type="protein sequence ID" value="WMS86605.1"/>
    <property type="molecule type" value="Genomic_DNA"/>
</dbReference>
<evidence type="ECO:0000313" key="4">
    <source>
        <dbReference type="Proteomes" id="UP001239782"/>
    </source>
</evidence>
<accession>A0AA51X703</accession>
<dbReference type="AlphaFoldDB" id="A0AA51X703"/>
<dbReference type="KEGG" id="plei:Q9312_15395"/>
<dbReference type="InterPro" id="IPR009003">
    <property type="entry name" value="Peptidase_S1_PA"/>
</dbReference>
<dbReference type="Pfam" id="PF00089">
    <property type="entry name" value="Trypsin"/>
    <property type="match status" value="1"/>
</dbReference>
<keyword evidence="1" id="KW-1015">Disulfide bond</keyword>
<sequence>MIVRIRSISTLLYGLVAFCATSGFSQPEEYFPLQARSGFEQLLSQVQAYQQTITQSNASDFIIGGRRASESEFPSVVALIDSEGKAYCTGTLITPSIVATAAHCVFDLSQQQSPVYKALLKQKADWSKESLDREFAPFSRDYLSRLAKQGLHLRINGKNHFNIGSRVSVASSWLSYSESVAKLTMFKRNEFSVSANDVSDRALIELKQPFSAIQIPALPTRQEVIAIHKGDYLTAVQVGFGLRKDPLTIKEEASSRKEYKANLASMYDDKYMVELPINMVFQGSEGFRAGIGLPGKSACFGDSGGPTFVQLKNKQWRFFASLSRGVSSTAKCGESDQTIWPDSASEQIKQTTEFVDVWLSETQK</sequence>
<keyword evidence="3" id="KW-0378">Hydrolase</keyword>
<name>A0AA51X703_9GAMM</name>
<dbReference type="InterPro" id="IPR001314">
    <property type="entry name" value="Peptidase_S1A"/>
</dbReference>
<dbReference type="GO" id="GO:0006508">
    <property type="term" value="P:proteolysis"/>
    <property type="evidence" value="ECO:0007669"/>
    <property type="project" value="InterPro"/>
</dbReference>
<reference evidence="3 4" key="1">
    <citation type="submission" date="2023-08" db="EMBL/GenBank/DDBJ databases">
        <title>Pleionea litopenaei sp. nov., isolated from stomach of juvenile Litopenaeus vannamei.</title>
        <authorList>
            <person name="Rho A.M."/>
            <person name="Hwang C.Y."/>
        </authorList>
    </citation>
    <scope>NUCLEOTIDE SEQUENCE [LARGE SCALE GENOMIC DNA]</scope>
    <source>
        <strain evidence="3 4">HL-JVS1</strain>
    </source>
</reference>
<dbReference type="GO" id="GO:0004252">
    <property type="term" value="F:serine-type endopeptidase activity"/>
    <property type="evidence" value="ECO:0007669"/>
    <property type="project" value="InterPro"/>
</dbReference>
<keyword evidence="4" id="KW-1185">Reference proteome</keyword>
<evidence type="ECO:0000313" key="3">
    <source>
        <dbReference type="EMBL" id="WMS86605.1"/>
    </source>
</evidence>
<proteinExistence type="predicted"/>
<feature type="domain" description="Peptidase S1" evidence="2">
    <location>
        <begin position="62"/>
        <end position="364"/>
    </location>
</feature>
<dbReference type="InterPro" id="IPR051487">
    <property type="entry name" value="Ser/Thr_Proteases_Immune/Dev"/>
</dbReference>
<dbReference type="SUPFAM" id="SSF50494">
    <property type="entry name" value="Trypsin-like serine proteases"/>
    <property type="match status" value="1"/>
</dbReference>
<evidence type="ECO:0000256" key="1">
    <source>
        <dbReference type="ARBA" id="ARBA00023157"/>
    </source>
</evidence>
<dbReference type="InterPro" id="IPR001254">
    <property type="entry name" value="Trypsin_dom"/>
</dbReference>
<dbReference type="Proteomes" id="UP001239782">
    <property type="component" value="Chromosome"/>
</dbReference>
<dbReference type="PRINTS" id="PR00722">
    <property type="entry name" value="CHYMOTRYPSIN"/>
</dbReference>
<dbReference type="PANTHER" id="PTHR24256">
    <property type="entry name" value="TRYPTASE-RELATED"/>
    <property type="match status" value="1"/>
</dbReference>
<dbReference type="EC" id="3.4.21.-" evidence="3"/>
<dbReference type="InterPro" id="IPR043504">
    <property type="entry name" value="Peptidase_S1_PA_chymotrypsin"/>
</dbReference>
<dbReference type="RefSeq" id="WP_309201750.1">
    <property type="nucleotide sequence ID" value="NZ_CP133548.1"/>
</dbReference>
<evidence type="ECO:0000259" key="2">
    <source>
        <dbReference type="PROSITE" id="PS50240"/>
    </source>
</evidence>